<organism evidence="4 5">
    <name type="scientific">Cupriavidus pauculus</name>
    <dbReference type="NCBI Taxonomy" id="82633"/>
    <lineage>
        <taxon>Bacteria</taxon>
        <taxon>Pseudomonadati</taxon>
        <taxon>Pseudomonadota</taxon>
        <taxon>Betaproteobacteria</taxon>
        <taxon>Burkholderiales</taxon>
        <taxon>Burkholderiaceae</taxon>
        <taxon>Cupriavidus</taxon>
    </lineage>
</organism>
<reference evidence="4 5" key="1">
    <citation type="submission" date="2019-09" db="EMBL/GenBank/DDBJ databases">
        <title>FDA dAtabase for Regulatory Grade micrObial Sequences (FDA-ARGOS): Supporting development and validation of Infectious Disease Dx tests.</title>
        <authorList>
            <person name="Sciortino C."/>
            <person name="Tallon L."/>
            <person name="Sadzewicz L."/>
            <person name="Vavikolanu K."/>
            <person name="Mehta A."/>
            <person name="Aluvathingal J."/>
            <person name="Nadendla S."/>
            <person name="Nandy P."/>
            <person name="Geyer C."/>
            <person name="Yan Y."/>
            <person name="Sichtig H."/>
        </authorList>
    </citation>
    <scope>NUCLEOTIDE SEQUENCE [LARGE SCALE GENOMIC DNA]</scope>
    <source>
        <strain evidence="4 5">FDAARGOS_664</strain>
    </source>
</reference>
<sequence>MIVFVTGASAGFGEAIAERLCREGHTVVATARRADKLAALAARCGGNLHPLELDVRYRSEVQAAMTYVTDTIGPIDALVNNAGLALGVEPAYTASLEDWETMIDTNIKGLLFCTHAVLPQMVARRGGHIVNLGSIAGTYPYPGGNVYGGTKAFVHQFSLNLRADLVHHNVRVSCIEPGLCGGTEFSVTRFHGDASRAAGVYDGTQPLRAEDIAETVHWLLTLPPHVNVNAIELMPACQAFSNFAISREPVRD</sequence>
<dbReference type="PANTHER" id="PTHR42901">
    <property type="entry name" value="ALCOHOL DEHYDROGENASE"/>
    <property type="match status" value="1"/>
</dbReference>
<protein>
    <submittedName>
        <fullName evidence="4">SDR family NAD(P)-dependent oxidoreductase</fullName>
    </submittedName>
</protein>
<evidence type="ECO:0000256" key="2">
    <source>
        <dbReference type="ARBA" id="ARBA00023002"/>
    </source>
</evidence>
<dbReference type="PRINTS" id="PR00081">
    <property type="entry name" value="GDHRDH"/>
</dbReference>
<name>A0A5P2HCG2_9BURK</name>
<dbReference type="SUPFAM" id="SSF51735">
    <property type="entry name" value="NAD(P)-binding Rossmann-fold domains"/>
    <property type="match status" value="1"/>
</dbReference>
<dbReference type="InterPro" id="IPR020904">
    <property type="entry name" value="Sc_DH/Rdtase_CS"/>
</dbReference>
<dbReference type="OrthoDB" id="9810734at2"/>
<dbReference type="GO" id="GO:0016616">
    <property type="term" value="F:oxidoreductase activity, acting on the CH-OH group of donors, NAD or NADP as acceptor"/>
    <property type="evidence" value="ECO:0007669"/>
    <property type="project" value="UniProtKB-ARBA"/>
</dbReference>
<dbReference type="Gene3D" id="3.40.50.720">
    <property type="entry name" value="NAD(P)-binding Rossmann-like Domain"/>
    <property type="match status" value="1"/>
</dbReference>
<dbReference type="PRINTS" id="PR00080">
    <property type="entry name" value="SDRFAMILY"/>
</dbReference>
<dbReference type="InterPro" id="IPR036291">
    <property type="entry name" value="NAD(P)-bd_dom_sf"/>
</dbReference>
<dbReference type="RefSeq" id="WP_150375331.1">
    <property type="nucleotide sequence ID" value="NZ_CP044067.1"/>
</dbReference>
<dbReference type="InterPro" id="IPR002347">
    <property type="entry name" value="SDR_fam"/>
</dbReference>
<evidence type="ECO:0000313" key="5">
    <source>
        <dbReference type="Proteomes" id="UP000322822"/>
    </source>
</evidence>
<proteinExistence type="inferred from homology"/>
<evidence type="ECO:0000256" key="3">
    <source>
        <dbReference type="RuleBase" id="RU000363"/>
    </source>
</evidence>
<dbReference type="Proteomes" id="UP000322822">
    <property type="component" value="Chromosome 2"/>
</dbReference>
<evidence type="ECO:0000256" key="1">
    <source>
        <dbReference type="ARBA" id="ARBA00006484"/>
    </source>
</evidence>
<dbReference type="PANTHER" id="PTHR42901:SF1">
    <property type="entry name" value="ALCOHOL DEHYDROGENASE"/>
    <property type="match status" value="1"/>
</dbReference>
<keyword evidence="2" id="KW-0560">Oxidoreductase</keyword>
<dbReference type="Pfam" id="PF00106">
    <property type="entry name" value="adh_short"/>
    <property type="match status" value="1"/>
</dbReference>
<dbReference type="PROSITE" id="PS00061">
    <property type="entry name" value="ADH_SHORT"/>
    <property type="match status" value="1"/>
</dbReference>
<dbReference type="AlphaFoldDB" id="A0A5P2HCG2"/>
<comment type="similarity">
    <text evidence="1 3">Belongs to the short-chain dehydrogenases/reductases (SDR) family.</text>
</comment>
<evidence type="ECO:0000313" key="4">
    <source>
        <dbReference type="EMBL" id="QET05274.1"/>
    </source>
</evidence>
<dbReference type="FunFam" id="3.40.50.720:FF:000047">
    <property type="entry name" value="NADP-dependent L-serine/L-allo-threonine dehydrogenase"/>
    <property type="match status" value="1"/>
</dbReference>
<accession>A0A5P2HCG2</accession>
<gene>
    <name evidence="4" type="ORF">FOB72_24930</name>
</gene>
<dbReference type="EMBL" id="CP044067">
    <property type="protein sequence ID" value="QET05274.1"/>
    <property type="molecule type" value="Genomic_DNA"/>
</dbReference>